<comment type="similarity">
    <text evidence="1">Belongs to the ABC transporter superfamily.</text>
</comment>
<dbReference type="EMBL" id="FQUO01000007">
    <property type="protein sequence ID" value="SHF34457.1"/>
    <property type="molecule type" value="Genomic_DNA"/>
</dbReference>
<dbReference type="InterPro" id="IPR027417">
    <property type="entry name" value="P-loop_NTPase"/>
</dbReference>
<name>A0A1M5AWI4_9BACT</name>
<organism evidence="6 7">
    <name type="scientific">Cnuella takakiae</name>
    <dbReference type="NCBI Taxonomy" id="1302690"/>
    <lineage>
        <taxon>Bacteria</taxon>
        <taxon>Pseudomonadati</taxon>
        <taxon>Bacteroidota</taxon>
        <taxon>Chitinophagia</taxon>
        <taxon>Chitinophagales</taxon>
        <taxon>Chitinophagaceae</taxon>
        <taxon>Cnuella</taxon>
    </lineage>
</organism>
<dbReference type="AlphaFoldDB" id="A0A1M5AWI4"/>
<keyword evidence="7" id="KW-1185">Reference proteome</keyword>
<dbReference type="SMART" id="SM00382">
    <property type="entry name" value="AAA"/>
    <property type="match status" value="1"/>
</dbReference>
<evidence type="ECO:0000256" key="4">
    <source>
        <dbReference type="ARBA" id="ARBA00022840"/>
    </source>
</evidence>
<dbReference type="PROSITE" id="PS50893">
    <property type="entry name" value="ABC_TRANSPORTER_2"/>
    <property type="match status" value="1"/>
</dbReference>
<evidence type="ECO:0000259" key="5">
    <source>
        <dbReference type="PROSITE" id="PS50893"/>
    </source>
</evidence>
<dbReference type="OrthoDB" id="9785229at2"/>
<evidence type="ECO:0000256" key="3">
    <source>
        <dbReference type="ARBA" id="ARBA00022741"/>
    </source>
</evidence>
<dbReference type="Proteomes" id="UP000184368">
    <property type="component" value="Unassembled WGS sequence"/>
</dbReference>
<accession>A0A1M5AWI4</accession>
<proteinExistence type="inferred from homology"/>
<dbReference type="Gene3D" id="3.40.50.300">
    <property type="entry name" value="P-loop containing nucleotide triphosphate hydrolases"/>
    <property type="match status" value="1"/>
</dbReference>
<dbReference type="InterPro" id="IPR017871">
    <property type="entry name" value="ABC_transporter-like_CS"/>
</dbReference>
<dbReference type="GO" id="GO:0005524">
    <property type="term" value="F:ATP binding"/>
    <property type="evidence" value="ECO:0007669"/>
    <property type="project" value="UniProtKB-KW"/>
</dbReference>
<sequence length="303" mass="33112">MSQLIVQTQQLTHRFSGGQPVLQDVNLEVPEGSIYGFLGPNGAGKTTTLRLILGLLATQQGSVSILGRDLKEQRVAVLRQVGSLIEQPSLYAHLTAKENLEVYRGVYGVDKIRVTEVLHLVGLAATGSKKAKQFSLGMKQRLSIALALLHQPKLLILDEPTNGLDPNGIIETRELVQRLNREAGVTIIVSSHILAEVEKMATHMGIIHGGRLLFQGTLPQLQALKQKQAFVQLQTSNNEAALGVLKGFAPERQNGHLLVPFTSQEDTAAINRLLVNQGIDVYQLNARTSDLEQLFLDLTSQSK</sequence>
<dbReference type="GO" id="GO:0016887">
    <property type="term" value="F:ATP hydrolysis activity"/>
    <property type="evidence" value="ECO:0007669"/>
    <property type="project" value="InterPro"/>
</dbReference>
<dbReference type="STRING" id="1302690.BUE76_16150"/>
<dbReference type="InterPro" id="IPR003439">
    <property type="entry name" value="ABC_transporter-like_ATP-bd"/>
</dbReference>
<dbReference type="SUPFAM" id="SSF52540">
    <property type="entry name" value="P-loop containing nucleoside triphosphate hydrolases"/>
    <property type="match status" value="1"/>
</dbReference>
<keyword evidence="2" id="KW-0813">Transport</keyword>
<evidence type="ECO:0000313" key="6">
    <source>
        <dbReference type="EMBL" id="SHF34457.1"/>
    </source>
</evidence>
<evidence type="ECO:0000256" key="1">
    <source>
        <dbReference type="ARBA" id="ARBA00005417"/>
    </source>
</evidence>
<feature type="domain" description="ABC transporter" evidence="5">
    <location>
        <begin position="6"/>
        <end position="234"/>
    </location>
</feature>
<gene>
    <name evidence="6" type="ORF">SAMN05444008_10731</name>
</gene>
<dbReference type="Pfam" id="PF00005">
    <property type="entry name" value="ABC_tran"/>
    <property type="match status" value="1"/>
</dbReference>
<keyword evidence="3" id="KW-0547">Nucleotide-binding</keyword>
<evidence type="ECO:0000313" key="7">
    <source>
        <dbReference type="Proteomes" id="UP000184368"/>
    </source>
</evidence>
<dbReference type="PROSITE" id="PS00211">
    <property type="entry name" value="ABC_TRANSPORTER_1"/>
    <property type="match status" value="1"/>
</dbReference>
<reference evidence="6 7" key="1">
    <citation type="submission" date="2016-11" db="EMBL/GenBank/DDBJ databases">
        <authorList>
            <person name="Jaros S."/>
            <person name="Januszkiewicz K."/>
            <person name="Wedrychowicz H."/>
        </authorList>
    </citation>
    <scope>NUCLEOTIDE SEQUENCE [LARGE SCALE GENOMIC DNA]</scope>
    <source>
        <strain evidence="6 7">DSM 26897</strain>
    </source>
</reference>
<dbReference type="InterPro" id="IPR003593">
    <property type="entry name" value="AAA+_ATPase"/>
</dbReference>
<evidence type="ECO:0000256" key="2">
    <source>
        <dbReference type="ARBA" id="ARBA00022448"/>
    </source>
</evidence>
<dbReference type="PANTHER" id="PTHR43335:SF4">
    <property type="entry name" value="ABC TRANSPORTER, ATP-BINDING PROTEIN"/>
    <property type="match status" value="1"/>
</dbReference>
<protein>
    <submittedName>
        <fullName evidence="6">ABC-2 type transport system ATP-binding protein</fullName>
    </submittedName>
</protein>
<dbReference type="PANTHER" id="PTHR43335">
    <property type="entry name" value="ABC TRANSPORTER, ATP-BINDING PROTEIN"/>
    <property type="match status" value="1"/>
</dbReference>
<keyword evidence="4 6" id="KW-0067">ATP-binding</keyword>
<dbReference type="RefSeq" id="WP_073042734.1">
    <property type="nucleotide sequence ID" value="NZ_FQUO01000007.1"/>
</dbReference>